<proteinExistence type="predicted"/>
<feature type="compositionally biased region" description="Low complexity" evidence="1">
    <location>
        <begin position="1"/>
        <end position="17"/>
    </location>
</feature>
<evidence type="ECO:0000256" key="1">
    <source>
        <dbReference type="SAM" id="MobiDB-lite"/>
    </source>
</evidence>
<gene>
    <name evidence="2" type="ORF">L3081_10520</name>
</gene>
<protein>
    <submittedName>
        <fullName evidence="2">Uncharacterized protein</fullName>
    </submittedName>
</protein>
<evidence type="ECO:0000313" key="2">
    <source>
        <dbReference type="EMBL" id="MCI2283755.1"/>
    </source>
</evidence>
<organism evidence="2 3">
    <name type="scientific">Colwellia maritima</name>
    <dbReference type="NCBI Taxonomy" id="2912588"/>
    <lineage>
        <taxon>Bacteria</taxon>
        <taxon>Pseudomonadati</taxon>
        <taxon>Pseudomonadota</taxon>
        <taxon>Gammaproteobacteria</taxon>
        <taxon>Alteromonadales</taxon>
        <taxon>Colwelliaceae</taxon>
        <taxon>Colwellia</taxon>
    </lineage>
</organism>
<dbReference type="RefSeq" id="WP_242285943.1">
    <property type="nucleotide sequence ID" value="NZ_JAKKSL010000002.1"/>
</dbReference>
<accession>A0ABS9X115</accession>
<keyword evidence="3" id="KW-1185">Reference proteome</keyword>
<comment type="caution">
    <text evidence="2">The sequence shown here is derived from an EMBL/GenBank/DDBJ whole genome shotgun (WGS) entry which is preliminary data.</text>
</comment>
<dbReference type="Proteomes" id="UP001139646">
    <property type="component" value="Unassembled WGS sequence"/>
</dbReference>
<feature type="region of interest" description="Disordered" evidence="1">
    <location>
        <begin position="1"/>
        <end position="24"/>
    </location>
</feature>
<evidence type="ECO:0000313" key="3">
    <source>
        <dbReference type="Proteomes" id="UP001139646"/>
    </source>
</evidence>
<name>A0ABS9X115_9GAMM</name>
<reference evidence="2" key="1">
    <citation type="submission" date="2022-01" db="EMBL/GenBank/DDBJ databases">
        <title>Colwellia maritima, isolated from seawater.</title>
        <authorList>
            <person name="Kristyanto S."/>
            <person name="Jung J."/>
            <person name="Jeon C.O."/>
        </authorList>
    </citation>
    <scope>NUCLEOTIDE SEQUENCE</scope>
    <source>
        <strain evidence="2">MSW7</strain>
    </source>
</reference>
<sequence length="81" mass="8469">MTNTKKSSKKMASNAASVLKDSNASKIQKTLAGSVLSQASTSNQTGAEMETVASKVLQSDKYNDETKSLAASVLSQSNKGR</sequence>
<dbReference type="EMBL" id="JAKKSL010000002">
    <property type="protein sequence ID" value="MCI2283755.1"/>
    <property type="molecule type" value="Genomic_DNA"/>
</dbReference>